<gene>
    <name evidence="2" type="ORF">Moror_9259</name>
</gene>
<accession>V2XZV2</accession>
<sequence>MDFKQFSHVRNLNVAQLLGYNDTLPALIFYDVARIWERNKFSSLLYIYFEYVFGEVCISDREMDLRKLWINPRTGALCTGPFVQYSFDNSITYSASGFKTNSASSRKPSLLSLQAYKDSSILFTYLTQRLPARDIIQGIDWSRRGTLERVADEETTFMLSSLPGTIYRGTQHTIVARWVGDMKECYYKPVCKGNVPDEMQLVCIAHNSVQIKTMQSHISHLHNQEFGIYYALRPREEWCKLADSWLLQAHSVLSQYGLQEAEWKEHYGEGVWNTWVKGKKYFWSFHPSGDEEISEDMQLSLGLPSFTSRLEIRHFWWDHNTYNAVQKLHVFNGFNPQTTAFAQSFGLPNFKDIPESPQNTEAMDVDDEPLASSTSVIAEGDAMNVD</sequence>
<comment type="caution">
    <text evidence="2">The sequence shown here is derived from an EMBL/GenBank/DDBJ whole genome shotgun (WGS) entry which is preliminary data.</text>
</comment>
<dbReference type="EMBL" id="AWSO01001188">
    <property type="protein sequence ID" value="ESK84924.1"/>
    <property type="molecule type" value="Genomic_DNA"/>
</dbReference>
<evidence type="ECO:0000313" key="2">
    <source>
        <dbReference type="EMBL" id="ESK84924.1"/>
    </source>
</evidence>
<dbReference type="Proteomes" id="UP000017559">
    <property type="component" value="Unassembled WGS sequence"/>
</dbReference>
<organism evidence="2 3">
    <name type="scientific">Moniliophthora roreri (strain MCA 2997)</name>
    <name type="common">Cocoa frosty pod rot fungus</name>
    <name type="synonym">Crinipellis roreri</name>
    <dbReference type="NCBI Taxonomy" id="1381753"/>
    <lineage>
        <taxon>Eukaryota</taxon>
        <taxon>Fungi</taxon>
        <taxon>Dikarya</taxon>
        <taxon>Basidiomycota</taxon>
        <taxon>Agaricomycotina</taxon>
        <taxon>Agaricomycetes</taxon>
        <taxon>Agaricomycetidae</taxon>
        <taxon>Agaricales</taxon>
        <taxon>Marasmiineae</taxon>
        <taxon>Marasmiaceae</taxon>
        <taxon>Moniliophthora</taxon>
    </lineage>
</organism>
<name>V2XZV2_MONRO</name>
<keyword evidence="3" id="KW-1185">Reference proteome</keyword>
<protein>
    <submittedName>
        <fullName evidence="2">Uncharacterized protein</fullName>
    </submittedName>
</protein>
<reference evidence="2 3" key="1">
    <citation type="journal article" date="2014" name="BMC Genomics">
        <title>Genome and secretome analysis of the hemibiotrophic fungal pathogen, Moniliophthora roreri, which causes frosty pod rot disease of cacao: mechanisms of the biotrophic and necrotrophic phases.</title>
        <authorList>
            <person name="Meinhardt L.W."/>
            <person name="Costa G.G.L."/>
            <person name="Thomazella D.P.T."/>
            <person name="Teixeira P.J.P.L."/>
            <person name="Carazzolle M.F."/>
            <person name="Schuster S.C."/>
            <person name="Carlson J.E."/>
            <person name="Guiltinan M.J."/>
            <person name="Mieczkowski P."/>
            <person name="Farmer A."/>
            <person name="Ramaraj T."/>
            <person name="Crozier J."/>
            <person name="Davis R.E."/>
            <person name="Shao J."/>
            <person name="Melnick R.L."/>
            <person name="Pereira G.A.G."/>
            <person name="Bailey B.A."/>
        </authorList>
    </citation>
    <scope>NUCLEOTIDE SEQUENCE [LARGE SCALE GENOMIC DNA]</scope>
    <source>
        <strain evidence="2 3">MCA 2997</strain>
    </source>
</reference>
<dbReference type="HOGENOM" id="CLU_025147_1_0_1"/>
<feature type="region of interest" description="Disordered" evidence="1">
    <location>
        <begin position="352"/>
        <end position="386"/>
    </location>
</feature>
<evidence type="ECO:0000313" key="3">
    <source>
        <dbReference type="Proteomes" id="UP000017559"/>
    </source>
</evidence>
<dbReference type="AlphaFoldDB" id="V2XZV2"/>
<proteinExistence type="predicted"/>
<evidence type="ECO:0000256" key="1">
    <source>
        <dbReference type="SAM" id="MobiDB-lite"/>
    </source>
</evidence>
<dbReference type="KEGG" id="mrr:Moror_9259"/>
<dbReference type="OrthoDB" id="3044039at2759"/>